<evidence type="ECO:0000313" key="1">
    <source>
        <dbReference type="EMBL" id="KIO05941.1"/>
    </source>
</evidence>
<gene>
    <name evidence="1" type="ORF">M404DRAFT_999660</name>
</gene>
<dbReference type="InParanoid" id="A0A0C3PD07"/>
<name>A0A0C3PD07_PISTI</name>
<proteinExistence type="predicted"/>
<dbReference type="HOGENOM" id="CLU_2360579_0_0_1"/>
<reference evidence="2" key="2">
    <citation type="submission" date="2015-01" db="EMBL/GenBank/DDBJ databases">
        <title>Evolutionary Origins and Diversification of the Mycorrhizal Mutualists.</title>
        <authorList>
            <consortium name="DOE Joint Genome Institute"/>
            <consortium name="Mycorrhizal Genomics Consortium"/>
            <person name="Kohler A."/>
            <person name="Kuo A."/>
            <person name="Nagy L.G."/>
            <person name="Floudas D."/>
            <person name="Copeland A."/>
            <person name="Barry K.W."/>
            <person name="Cichocki N."/>
            <person name="Veneault-Fourrey C."/>
            <person name="LaButti K."/>
            <person name="Lindquist E.A."/>
            <person name="Lipzen A."/>
            <person name="Lundell T."/>
            <person name="Morin E."/>
            <person name="Murat C."/>
            <person name="Riley R."/>
            <person name="Ohm R."/>
            <person name="Sun H."/>
            <person name="Tunlid A."/>
            <person name="Henrissat B."/>
            <person name="Grigoriev I.V."/>
            <person name="Hibbett D.S."/>
            <person name="Martin F."/>
        </authorList>
    </citation>
    <scope>NUCLEOTIDE SEQUENCE [LARGE SCALE GENOMIC DNA]</scope>
    <source>
        <strain evidence="2">Marx 270</strain>
    </source>
</reference>
<organism evidence="1 2">
    <name type="scientific">Pisolithus tinctorius Marx 270</name>
    <dbReference type="NCBI Taxonomy" id="870435"/>
    <lineage>
        <taxon>Eukaryota</taxon>
        <taxon>Fungi</taxon>
        <taxon>Dikarya</taxon>
        <taxon>Basidiomycota</taxon>
        <taxon>Agaricomycotina</taxon>
        <taxon>Agaricomycetes</taxon>
        <taxon>Agaricomycetidae</taxon>
        <taxon>Boletales</taxon>
        <taxon>Sclerodermatineae</taxon>
        <taxon>Pisolithaceae</taxon>
        <taxon>Pisolithus</taxon>
    </lineage>
</organism>
<reference evidence="1 2" key="1">
    <citation type="submission" date="2014-04" db="EMBL/GenBank/DDBJ databases">
        <authorList>
            <consortium name="DOE Joint Genome Institute"/>
            <person name="Kuo A."/>
            <person name="Kohler A."/>
            <person name="Costa M.D."/>
            <person name="Nagy L.G."/>
            <person name="Floudas D."/>
            <person name="Copeland A."/>
            <person name="Barry K.W."/>
            <person name="Cichocki N."/>
            <person name="Veneault-Fourrey C."/>
            <person name="LaButti K."/>
            <person name="Lindquist E.A."/>
            <person name="Lipzen A."/>
            <person name="Lundell T."/>
            <person name="Morin E."/>
            <person name="Murat C."/>
            <person name="Sun H."/>
            <person name="Tunlid A."/>
            <person name="Henrissat B."/>
            <person name="Grigoriev I.V."/>
            <person name="Hibbett D.S."/>
            <person name="Martin F."/>
            <person name="Nordberg H.P."/>
            <person name="Cantor M.N."/>
            <person name="Hua S.X."/>
        </authorList>
    </citation>
    <scope>NUCLEOTIDE SEQUENCE [LARGE SCALE GENOMIC DNA]</scope>
    <source>
        <strain evidence="1 2">Marx 270</strain>
    </source>
</reference>
<accession>A0A0C3PD07</accession>
<keyword evidence="2" id="KW-1185">Reference proteome</keyword>
<evidence type="ECO:0000313" key="2">
    <source>
        <dbReference type="Proteomes" id="UP000054217"/>
    </source>
</evidence>
<protein>
    <submittedName>
        <fullName evidence="1">Uncharacterized protein</fullName>
    </submittedName>
</protein>
<dbReference type="Proteomes" id="UP000054217">
    <property type="component" value="Unassembled WGS sequence"/>
</dbReference>
<sequence length="96" mass="10761">MNHGCPHTLAESLAFWWKRSQLKGRVSSERGQGKLEGDGHERCGRWFFKLQASGLAALFVPTTATFQISAPFLGCRPARLHECPARPTLMYTWLSA</sequence>
<dbReference type="AlphaFoldDB" id="A0A0C3PD07"/>
<dbReference type="EMBL" id="KN831965">
    <property type="protein sequence ID" value="KIO05941.1"/>
    <property type="molecule type" value="Genomic_DNA"/>
</dbReference>